<name>A0A4P9WR03_9FUNG</name>
<feature type="region of interest" description="Disordered" evidence="1">
    <location>
        <begin position="1"/>
        <end position="55"/>
    </location>
</feature>
<keyword evidence="3" id="KW-1185">Reference proteome</keyword>
<dbReference type="Proteomes" id="UP000269721">
    <property type="component" value="Unassembled WGS sequence"/>
</dbReference>
<evidence type="ECO:0000313" key="2">
    <source>
        <dbReference type="EMBL" id="RKO94835.1"/>
    </source>
</evidence>
<accession>A0A4P9WR03</accession>
<evidence type="ECO:0000256" key="1">
    <source>
        <dbReference type="SAM" id="MobiDB-lite"/>
    </source>
</evidence>
<feature type="region of interest" description="Disordered" evidence="1">
    <location>
        <begin position="121"/>
        <end position="147"/>
    </location>
</feature>
<evidence type="ECO:0000313" key="3">
    <source>
        <dbReference type="Proteomes" id="UP000269721"/>
    </source>
</evidence>
<proteinExistence type="predicted"/>
<organism evidence="2 3">
    <name type="scientific">Blyttiomyces helicus</name>
    <dbReference type="NCBI Taxonomy" id="388810"/>
    <lineage>
        <taxon>Eukaryota</taxon>
        <taxon>Fungi</taxon>
        <taxon>Fungi incertae sedis</taxon>
        <taxon>Chytridiomycota</taxon>
        <taxon>Chytridiomycota incertae sedis</taxon>
        <taxon>Chytridiomycetes</taxon>
        <taxon>Chytridiomycetes incertae sedis</taxon>
        <taxon>Blyttiomyces</taxon>
    </lineage>
</organism>
<feature type="compositionally biased region" description="Basic residues" evidence="1">
    <location>
        <begin position="32"/>
        <end position="45"/>
    </location>
</feature>
<dbReference type="EMBL" id="KZ993810">
    <property type="protein sequence ID" value="RKO94835.1"/>
    <property type="molecule type" value="Genomic_DNA"/>
</dbReference>
<sequence length="343" mass="37930">MTQVRNFCCSRPLPGDRDPGNQSVLNIERSRQAGRTRAASHKRGRSAMLRSETHTKSIGISPSKIVDRMGPMSHRLSWSQSTHFSVARKMGKQQHGAAEEVNASAGAGGFRLSRHMEPSFRDKNLSIKSARGTPSPTSIRPNAERDLAPSGTAKVVSTLELITRFKQTPSLGKFTLITSFKLASSLEFGHTATGIVVRAGRAADRMCFQWAKPDCFNSLIAEGHGLEWFEEVEVNDCLFDFHEIAHSFIRKPWPTLEEYYAAGVTVHCQKGLPTQPSVVPLKVALPLTKQAKIVGFFGVSEDLYDPLPMQPPWGIPVPSKHTGWERDVRLGRIRKMEQSAVCG</sequence>
<gene>
    <name evidence="2" type="ORF">BDK51DRAFT_25617</name>
</gene>
<reference evidence="3" key="1">
    <citation type="journal article" date="2018" name="Nat. Microbiol.">
        <title>Leveraging single-cell genomics to expand the fungal tree of life.</title>
        <authorList>
            <person name="Ahrendt S.R."/>
            <person name="Quandt C.A."/>
            <person name="Ciobanu D."/>
            <person name="Clum A."/>
            <person name="Salamov A."/>
            <person name="Andreopoulos B."/>
            <person name="Cheng J.F."/>
            <person name="Woyke T."/>
            <person name="Pelin A."/>
            <person name="Henrissat B."/>
            <person name="Reynolds N.K."/>
            <person name="Benny G.L."/>
            <person name="Smith M.E."/>
            <person name="James T.Y."/>
            <person name="Grigoriev I.V."/>
        </authorList>
    </citation>
    <scope>NUCLEOTIDE SEQUENCE [LARGE SCALE GENOMIC DNA]</scope>
</reference>
<dbReference type="AlphaFoldDB" id="A0A4P9WR03"/>
<protein>
    <submittedName>
        <fullName evidence="2">Uncharacterized protein</fullName>
    </submittedName>
</protein>